<reference evidence="1" key="2">
    <citation type="submission" date="2022-01" db="EMBL/GenBank/DDBJ databases">
        <authorList>
            <person name="Yamashiro T."/>
            <person name="Shiraishi A."/>
            <person name="Satake H."/>
            <person name="Nakayama K."/>
        </authorList>
    </citation>
    <scope>NUCLEOTIDE SEQUENCE</scope>
</reference>
<sequence length="267" mass="30610">MSSLKKDTLDIKSIMTKMYQAFKGQTSTPSSSVPTTLAITYIPATVGGRENDTHTEGEHVAMKDDKVKEEPTTKVTLIESSSKPPLTDPILDIQKIVPASNVVREDLDEPVRVPYMINGKMQYLTVEEINAYLEKEDNIKKAAEEVKMLEMTRTEVIKVVQEEAENIGLDPKTIKSAKAGEKFKKSQDDEHQVLKREHSQKAKRVIELRKKRFEQYIWATSRRLRPEPITDVKIHPTQNLQYSLSTEQMIKETFKCTIHQIFRLLSH</sequence>
<proteinExistence type="predicted"/>
<name>A0ABQ5DD46_9ASTR</name>
<comment type="caution">
    <text evidence="1">The sequence shown here is derived from an EMBL/GenBank/DDBJ whole genome shotgun (WGS) entry which is preliminary data.</text>
</comment>
<gene>
    <name evidence="1" type="ORF">Tco_0926570</name>
</gene>
<evidence type="ECO:0000313" key="2">
    <source>
        <dbReference type="Proteomes" id="UP001151760"/>
    </source>
</evidence>
<keyword evidence="2" id="KW-1185">Reference proteome</keyword>
<protein>
    <submittedName>
        <fullName evidence="1">Uncharacterized protein</fullName>
    </submittedName>
</protein>
<evidence type="ECO:0000313" key="1">
    <source>
        <dbReference type="EMBL" id="GJT36151.1"/>
    </source>
</evidence>
<dbReference type="Proteomes" id="UP001151760">
    <property type="component" value="Unassembled WGS sequence"/>
</dbReference>
<accession>A0ABQ5DD46</accession>
<organism evidence="1 2">
    <name type="scientific">Tanacetum coccineum</name>
    <dbReference type="NCBI Taxonomy" id="301880"/>
    <lineage>
        <taxon>Eukaryota</taxon>
        <taxon>Viridiplantae</taxon>
        <taxon>Streptophyta</taxon>
        <taxon>Embryophyta</taxon>
        <taxon>Tracheophyta</taxon>
        <taxon>Spermatophyta</taxon>
        <taxon>Magnoliopsida</taxon>
        <taxon>eudicotyledons</taxon>
        <taxon>Gunneridae</taxon>
        <taxon>Pentapetalae</taxon>
        <taxon>asterids</taxon>
        <taxon>campanulids</taxon>
        <taxon>Asterales</taxon>
        <taxon>Asteraceae</taxon>
        <taxon>Asteroideae</taxon>
        <taxon>Anthemideae</taxon>
        <taxon>Anthemidinae</taxon>
        <taxon>Tanacetum</taxon>
    </lineage>
</organism>
<dbReference type="EMBL" id="BQNB010015112">
    <property type="protein sequence ID" value="GJT36151.1"/>
    <property type="molecule type" value="Genomic_DNA"/>
</dbReference>
<reference evidence="1" key="1">
    <citation type="journal article" date="2022" name="Int. J. Mol. Sci.">
        <title>Draft Genome of Tanacetum Coccineum: Genomic Comparison of Closely Related Tanacetum-Family Plants.</title>
        <authorList>
            <person name="Yamashiro T."/>
            <person name="Shiraishi A."/>
            <person name="Nakayama K."/>
            <person name="Satake H."/>
        </authorList>
    </citation>
    <scope>NUCLEOTIDE SEQUENCE</scope>
</reference>